<dbReference type="Proteomes" id="UP000297693">
    <property type="component" value="Unassembled WGS sequence"/>
</dbReference>
<dbReference type="SMART" id="SM00342">
    <property type="entry name" value="HTH_ARAC"/>
    <property type="match status" value="1"/>
</dbReference>
<dbReference type="Gene3D" id="1.10.10.60">
    <property type="entry name" value="Homeodomain-like"/>
    <property type="match status" value="2"/>
</dbReference>
<dbReference type="InterPro" id="IPR018062">
    <property type="entry name" value="HTH_AraC-typ_CS"/>
</dbReference>
<protein>
    <submittedName>
        <fullName evidence="6">Helix-turn-helix domain-containing protein</fullName>
    </submittedName>
</protein>
<dbReference type="OrthoDB" id="328830at2"/>
<feature type="transmembrane region" description="Helical" evidence="4">
    <location>
        <begin position="217"/>
        <end position="237"/>
    </location>
</feature>
<dbReference type="Pfam" id="PF12833">
    <property type="entry name" value="HTH_18"/>
    <property type="match status" value="1"/>
</dbReference>
<comment type="caution">
    <text evidence="6">The sequence shown here is derived from an EMBL/GenBank/DDBJ whole genome shotgun (WGS) entry which is preliminary data.</text>
</comment>
<keyword evidence="1" id="KW-0805">Transcription regulation</keyword>
<gene>
    <name evidence="6" type="ORF">EHQ58_16660</name>
</gene>
<dbReference type="Pfam" id="PF07695">
    <property type="entry name" value="7TMR-DISM_7TM"/>
    <property type="match status" value="1"/>
</dbReference>
<keyword evidence="4" id="KW-1133">Transmembrane helix</keyword>
<dbReference type="AlphaFoldDB" id="A0A4V3JQP5"/>
<dbReference type="EMBL" id="RQGD01000046">
    <property type="protein sequence ID" value="TGL56265.1"/>
    <property type="molecule type" value="Genomic_DNA"/>
</dbReference>
<dbReference type="PANTHER" id="PTHR43280:SF29">
    <property type="entry name" value="ARAC-FAMILY TRANSCRIPTIONAL REGULATOR"/>
    <property type="match status" value="1"/>
</dbReference>
<dbReference type="PROSITE" id="PS01124">
    <property type="entry name" value="HTH_ARAC_FAMILY_2"/>
    <property type="match status" value="1"/>
</dbReference>
<dbReference type="GO" id="GO:0003700">
    <property type="term" value="F:DNA-binding transcription factor activity"/>
    <property type="evidence" value="ECO:0007669"/>
    <property type="project" value="InterPro"/>
</dbReference>
<evidence type="ECO:0000313" key="7">
    <source>
        <dbReference type="Proteomes" id="UP000297693"/>
    </source>
</evidence>
<feature type="transmembrane region" description="Helical" evidence="4">
    <location>
        <begin position="369"/>
        <end position="389"/>
    </location>
</feature>
<sequence>MTKILLLFILVIETYSKLDAYEKKVRPESCSEAIPLSSYLSRTPMALTLEDPTGAESAEELVTIPKKWRKVNLPYLLGFTKATHWICLNILNDTNNETFYLENTAPYVDHVEIFQFSEGELISHRIDGDKYPLRKSPFPHYPNPVFDISLPKNKKSKLLLKFSAESNLFIDPQIFSDSEMHLQIVTTYGKFYGFFGILVMIFSLNIMLFLRTRNTSFLYYSIYAFFTAIYQFTYFGLGKVYLWPESGSWNNQCIVFFGSTAFLGVILFSNRFLGIAKRTKFVYPILLFLSFLILINACTSLFLSLQTADKIVHVLGTITSFLLLGIGIYVWKKGLKIARFYILAWFALLISIVLFNLFALGVLTDSPLARYSVQIGTLIEMFLFNFAIVDRMQELNENKYFKMTQVIIGDRDKADHIPKKSTRLLNLDRSLILEKMKLLMEEEKLYCDEDLSLNRLSEMLGIRADQLSELINEEMKTNFSGYINQYRIVESKELLRTEPKRSVLSIAFAVGFNTKSSFYESFQKFTGMNPKDFRKNVLVGSSDS</sequence>
<dbReference type="InterPro" id="IPR018060">
    <property type="entry name" value="HTH_AraC"/>
</dbReference>
<keyword evidence="4" id="KW-0812">Transmembrane</keyword>
<dbReference type="InterPro" id="IPR011623">
    <property type="entry name" value="7TMR_DISM_rcpt_extracell_dom1"/>
</dbReference>
<dbReference type="PROSITE" id="PS00041">
    <property type="entry name" value="HTH_ARAC_FAMILY_1"/>
    <property type="match status" value="1"/>
</dbReference>
<accession>A0A4V3JQP5</accession>
<dbReference type="InterPro" id="IPR009057">
    <property type="entry name" value="Homeodomain-like_sf"/>
</dbReference>
<evidence type="ECO:0000259" key="5">
    <source>
        <dbReference type="PROSITE" id="PS01124"/>
    </source>
</evidence>
<evidence type="ECO:0000256" key="2">
    <source>
        <dbReference type="ARBA" id="ARBA00023125"/>
    </source>
</evidence>
<feature type="transmembrane region" description="Helical" evidence="4">
    <location>
        <begin position="311"/>
        <end position="331"/>
    </location>
</feature>
<keyword evidence="3" id="KW-0804">Transcription</keyword>
<dbReference type="PANTHER" id="PTHR43280">
    <property type="entry name" value="ARAC-FAMILY TRANSCRIPTIONAL REGULATOR"/>
    <property type="match status" value="1"/>
</dbReference>
<keyword evidence="4" id="KW-0472">Membrane</keyword>
<dbReference type="Pfam" id="PF07696">
    <property type="entry name" value="7TMR-DISMED2"/>
    <property type="match status" value="1"/>
</dbReference>
<dbReference type="GO" id="GO:0043565">
    <property type="term" value="F:sequence-specific DNA binding"/>
    <property type="evidence" value="ECO:0007669"/>
    <property type="project" value="InterPro"/>
</dbReference>
<evidence type="ECO:0000313" key="6">
    <source>
        <dbReference type="EMBL" id="TGL56265.1"/>
    </source>
</evidence>
<keyword evidence="7" id="KW-1185">Reference proteome</keyword>
<dbReference type="Gene3D" id="2.60.40.2380">
    <property type="match status" value="1"/>
</dbReference>
<keyword evidence="2" id="KW-0238">DNA-binding</keyword>
<feature type="domain" description="HTH araC/xylS-type" evidence="5">
    <location>
        <begin position="434"/>
        <end position="536"/>
    </location>
</feature>
<organism evidence="6 7">
    <name type="scientific">Leptospira ognonensis</name>
    <dbReference type="NCBI Taxonomy" id="2484945"/>
    <lineage>
        <taxon>Bacteria</taxon>
        <taxon>Pseudomonadati</taxon>
        <taxon>Spirochaetota</taxon>
        <taxon>Spirochaetia</taxon>
        <taxon>Leptospirales</taxon>
        <taxon>Leptospiraceae</taxon>
        <taxon>Leptospira</taxon>
    </lineage>
</organism>
<evidence type="ECO:0000256" key="1">
    <source>
        <dbReference type="ARBA" id="ARBA00023015"/>
    </source>
</evidence>
<feature type="transmembrane region" description="Helical" evidence="4">
    <location>
        <begin position="343"/>
        <end position="363"/>
    </location>
</feature>
<proteinExistence type="predicted"/>
<dbReference type="RefSeq" id="WP_135625045.1">
    <property type="nucleotide sequence ID" value="NZ_RQGD01000046.1"/>
</dbReference>
<name>A0A4V3JQP5_9LEPT</name>
<reference evidence="6" key="1">
    <citation type="journal article" date="2019" name="PLoS Negl. Trop. Dis.">
        <title>Revisiting the worldwide diversity of Leptospira species in the environment.</title>
        <authorList>
            <person name="Vincent A.T."/>
            <person name="Schiettekatte O."/>
            <person name="Bourhy P."/>
            <person name="Veyrier F.J."/>
            <person name="Picardeau M."/>
        </authorList>
    </citation>
    <scope>NUCLEOTIDE SEQUENCE [LARGE SCALE GENOMIC DNA]</scope>
    <source>
        <strain evidence="6">201702476</strain>
    </source>
</reference>
<feature type="transmembrane region" description="Helical" evidence="4">
    <location>
        <begin position="281"/>
        <end position="305"/>
    </location>
</feature>
<feature type="transmembrane region" description="Helical" evidence="4">
    <location>
        <begin position="191"/>
        <end position="210"/>
    </location>
</feature>
<feature type="transmembrane region" description="Helical" evidence="4">
    <location>
        <begin position="249"/>
        <end position="269"/>
    </location>
</feature>
<evidence type="ECO:0000256" key="4">
    <source>
        <dbReference type="SAM" id="Phobius"/>
    </source>
</evidence>
<dbReference type="InterPro" id="IPR011622">
    <property type="entry name" value="7TMR_DISM_rcpt_extracell_dom2"/>
</dbReference>
<evidence type="ECO:0000256" key="3">
    <source>
        <dbReference type="ARBA" id="ARBA00023163"/>
    </source>
</evidence>
<dbReference type="SUPFAM" id="SSF46689">
    <property type="entry name" value="Homeodomain-like"/>
    <property type="match status" value="1"/>
</dbReference>